<dbReference type="EMBL" id="CP056041">
    <property type="protein sequence ID" value="QKZ23248.1"/>
    <property type="molecule type" value="Genomic_DNA"/>
</dbReference>
<accession>A0A7H8TJK8</accession>
<proteinExistence type="predicted"/>
<dbReference type="RefSeq" id="WP_107911982.1">
    <property type="nucleotide sequence ID" value="NZ_CBDRGH010000058.1"/>
</dbReference>
<dbReference type="AlphaFoldDB" id="A0A7H8TJK8"/>
<sequence length="131" mass="14355">MTLAARAFAQLATWPDLTEVEPSCGTGRALAAAHGEIAHFHSDQDLDLCLTARVIRRFEEHLEAATAVRLIPGSHWVTVRMEVVADFDLLMTLVSLALRAHQNLPLPEQGSRARCNDRRSAVVARQGFGAD</sequence>
<dbReference type="Proteomes" id="UP000509418">
    <property type="component" value="Chromosome"/>
</dbReference>
<organism evidence="2 3">
    <name type="scientific">Streptomyces chartreusis</name>
    <dbReference type="NCBI Taxonomy" id="1969"/>
    <lineage>
        <taxon>Bacteria</taxon>
        <taxon>Bacillati</taxon>
        <taxon>Actinomycetota</taxon>
        <taxon>Actinomycetes</taxon>
        <taxon>Kitasatosporales</taxon>
        <taxon>Streptomycetaceae</taxon>
        <taxon>Streptomyces</taxon>
    </lineage>
</organism>
<evidence type="ECO:0000313" key="2">
    <source>
        <dbReference type="EMBL" id="QKZ23248.1"/>
    </source>
</evidence>
<name>A0A7H8TJK8_STRCX</name>
<feature type="domain" description="Luciferase" evidence="1">
    <location>
        <begin position="35"/>
        <end position="97"/>
    </location>
</feature>
<evidence type="ECO:0000259" key="1">
    <source>
        <dbReference type="Pfam" id="PF17648"/>
    </source>
</evidence>
<gene>
    <name evidence="2" type="ORF">HUT05_41335</name>
</gene>
<protein>
    <submittedName>
        <fullName evidence="2">DUF5519 family protein</fullName>
    </submittedName>
</protein>
<dbReference type="Pfam" id="PF17648">
    <property type="entry name" value="Luciferase"/>
    <property type="match status" value="1"/>
</dbReference>
<evidence type="ECO:0000313" key="3">
    <source>
        <dbReference type="Proteomes" id="UP000509418"/>
    </source>
</evidence>
<keyword evidence="3" id="KW-1185">Reference proteome</keyword>
<reference evidence="2 3" key="1">
    <citation type="submission" date="2020-06" db="EMBL/GenBank/DDBJ databases">
        <title>Genome mining for natural products.</title>
        <authorList>
            <person name="Zhang B."/>
            <person name="Shi J."/>
            <person name="Ge H."/>
        </authorList>
    </citation>
    <scope>NUCLEOTIDE SEQUENCE [LARGE SCALE GENOMIC DNA]</scope>
    <source>
        <strain evidence="2 3">NA02069</strain>
    </source>
</reference>
<dbReference type="InterPro" id="IPR040841">
    <property type="entry name" value="Luciferase_dom"/>
</dbReference>